<dbReference type="InterPro" id="IPR044506">
    <property type="entry name" value="CDC14_C"/>
</dbReference>
<feature type="domain" description="Tyrosine specific protein phosphatases" evidence="9">
    <location>
        <begin position="314"/>
        <end position="382"/>
    </location>
</feature>
<evidence type="ECO:0000256" key="6">
    <source>
        <dbReference type="ARBA" id="ARBA00023306"/>
    </source>
</evidence>
<reference evidence="10" key="1">
    <citation type="journal article" date="2021" name="Sci. Rep.">
        <title>Diploid genomic architecture of Nitzschia inconspicua, an elite biomass production diatom.</title>
        <authorList>
            <person name="Oliver A."/>
            <person name="Podell S."/>
            <person name="Pinowska A."/>
            <person name="Traller J.C."/>
            <person name="Smith S.R."/>
            <person name="McClure R."/>
            <person name="Beliaev A."/>
            <person name="Bohutskyi P."/>
            <person name="Hill E.A."/>
            <person name="Rabines A."/>
            <person name="Zheng H."/>
            <person name="Allen L.Z."/>
            <person name="Kuo A."/>
            <person name="Grigoriev I.V."/>
            <person name="Allen A.E."/>
            <person name="Hazlebeck D."/>
            <person name="Allen E.E."/>
        </authorList>
    </citation>
    <scope>NUCLEOTIDE SEQUENCE</scope>
    <source>
        <strain evidence="10">Hildebrandi</strain>
    </source>
</reference>
<protein>
    <recommendedName>
        <fullName evidence="2">protein-tyrosine-phosphatase</fullName>
        <ecNumber evidence="2">3.1.3.48</ecNumber>
    </recommendedName>
</protein>
<keyword evidence="3" id="KW-0132">Cell division</keyword>
<reference evidence="10" key="2">
    <citation type="submission" date="2021-04" db="EMBL/GenBank/DDBJ databases">
        <authorList>
            <person name="Podell S."/>
        </authorList>
    </citation>
    <scope>NUCLEOTIDE SEQUENCE</scope>
    <source>
        <strain evidence="10">Hildebrandi</strain>
    </source>
</reference>
<dbReference type="InterPro" id="IPR050561">
    <property type="entry name" value="PTP"/>
</dbReference>
<feature type="compositionally biased region" description="Low complexity" evidence="7">
    <location>
        <begin position="493"/>
        <end position="508"/>
    </location>
</feature>
<dbReference type="Pfam" id="PF14671">
    <property type="entry name" value="DSPn"/>
    <property type="match status" value="1"/>
</dbReference>
<evidence type="ECO:0000256" key="3">
    <source>
        <dbReference type="ARBA" id="ARBA00022618"/>
    </source>
</evidence>
<evidence type="ECO:0000313" key="11">
    <source>
        <dbReference type="Proteomes" id="UP000693970"/>
    </source>
</evidence>
<feature type="region of interest" description="Disordered" evidence="7">
    <location>
        <begin position="147"/>
        <end position="167"/>
    </location>
</feature>
<dbReference type="CDD" id="cd14499">
    <property type="entry name" value="CDC14_C"/>
    <property type="match status" value="1"/>
</dbReference>
<evidence type="ECO:0000259" key="9">
    <source>
        <dbReference type="PROSITE" id="PS50056"/>
    </source>
</evidence>
<evidence type="ECO:0000259" key="8">
    <source>
        <dbReference type="PROSITE" id="PS50054"/>
    </source>
</evidence>
<organism evidence="10 11">
    <name type="scientific">Nitzschia inconspicua</name>
    <dbReference type="NCBI Taxonomy" id="303405"/>
    <lineage>
        <taxon>Eukaryota</taxon>
        <taxon>Sar</taxon>
        <taxon>Stramenopiles</taxon>
        <taxon>Ochrophyta</taxon>
        <taxon>Bacillariophyta</taxon>
        <taxon>Bacillariophyceae</taxon>
        <taxon>Bacillariophycidae</taxon>
        <taxon>Bacillariales</taxon>
        <taxon>Bacillariaceae</taxon>
        <taxon>Nitzschia</taxon>
    </lineage>
</organism>
<evidence type="ECO:0000256" key="2">
    <source>
        <dbReference type="ARBA" id="ARBA00013064"/>
    </source>
</evidence>
<evidence type="ECO:0000313" key="10">
    <source>
        <dbReference type="EMBL" id="KAG7369983.1"/>
    </source>
</evidence>
<dbReference type="InterPro" id="IPR020422">
    <property type="entry name" value="TYR_PHOSPHATASE_DUAL_dom"/>
</dbReference>
<proteinExistence type="inferred from homology"/>
<dbReference type="InterPro" id="IPR029260">
    <property type="entry name" value="DSPn"/>
</dbReference>
<gene>
    <name evidence="10" type="ORF">IV203_027729</name>
</gene>
<dbReference type="OrthoDB" id="266663at2759"/>
<keyword evidence="4" id="KW-0378">Hydrolase</keyword>
<evidence type="ECO:0000256" key="5">
    <source>
        <dbReference type="ARBA" id="ARBA00022912"/>
    </source>
</evidence>
<dbReference type="InterPro" id="IPR000387">
    <property type="entry name" value="Tyr_Pase_dom"/>
</dbReference>
<comment type="similarity">
    <text evidence="1">Belongs to the protein-tyrosine phosphatase family. Non-receptor class CDC14 subfamily.</text>
</comment>
<evidence type="ECO:0000256" key="7">
    <source>
        <dbReference type="SAM" id="MobiDB-lite"/>
    </source>
</evidence>
<dbReference type="Pfam" id="PF00782">
    <property type="entry name" value="DSPc"/>
    <property type="match status" value="1"/>
</dbReference>
<keyword evidence="5" id="KW-0904">Protein phosphatase</keyword>
<name>A0A9K3LWR9_9STRA</name>
<dbReference type="Proteomes" id="UP000693970">
    <property type="component" value="Unassembled WGS sequence"/>
</dbReference>
<keyword evidence="11" id="KW-1185">Reference proteome</keyword>
<dbReference type="PROSITE" id="PS50054">
    <property type="entry name" value="TYR_PHOSPHATASE_DUAL"/>
    <property type="match status" value="1"/>
</dbReference>
<dbReference type="GO" id="GO:0051301">
    <property type="term" value="P:cell division"/>
    <property type="evidence" value="ECO:0007669"/>
    <property type="project" value="UniProtKB-KW"/>
</dbReference>
<dbReference type="SMART" id="SM00195">
    <property type="entry name" value="DSPc"/>
    <property type="match status" value="1"/>
</dbReference>
<dbReference type="PROSITE" id="PS50056">
    <property type="entry name" value="TYR_PHOSPHATASE_2"/>
    <property type="match status" value="1"/>
</dbReference>
<dbReference type="InterPro" id="IPR016130">
    <property type="entry name" value="Tyr_Pase_AS"/>
</dbReference>
<feature type="domain" description="Tyrosine-protein phosphatase" evidence="8">
    <location>
        <begin position="249"/>
        <end position="395"/>
    </location>
</feature>
<evidence type="ECO:0000256" key="1">
    <source>
        <dbReference type="ARBA" id="ARBA00007315"/>
    </source>
</evidence>
<dbReference type="FunFam" id="3.90.190.10:FF:000006">
    <property type="entry name" value="Dual specificity protein phosphatase CDC14B"/>
    <property type="match status" value="1"/>
</dbReference>
<dbReference type="GO" id="GO:0004725">
    <property type="term" value="F:protein tyrosine phosphatase activity"/>
    <property type="evidence" value="ECO:0007669"/>
    <property type="project" value="UniProtKB-EC"/>
</dbReference>
<sequence>MPAVTTSSSSKNPLRGAVEIIPDRLYYCALKSPPTSHKILLRNRKNQKVPTILFNIDGELVYWNFFLDFGPLNLGQLYRFTCHLNQLLADHPQATILFYSSTAPDKRANAIFLISAWQVLELKRSPSQAYFGFSYYQENVVDYEGGKNPDEEAATSVASSKSRSTPPPFPLSPIGAATIAPLPPFHDASPCACTYELTLFHCLQGIIKARQFNFFDWDNFNVEEYEHYEQVENGDLNWIVQNRIIAFAGPSYQKNVSPEGYCTLAPSDYIPYFKQHDVALVVRLNKKNYEERDFINAGIQHLDQFYLDGSCPPMRILQRVLGAFEAVPQNKAFAVHCKAGLGRTGTCIGAYLMKHFRMTAPEVISWMRICRPGCVIGPQQQFLQDLEPIMWQEGDMERSLQNSTQLSPSQLVATTEIQGSNKNDKKKKKFSNSSPTSPDSPKSVKDSVMGRPGQADGLLSARRHRQSTGRAAVLTTPKSDKTRSEAVPITPDSISITKSTNSNSSAWT</sequence>
<dbReference type="AlphaFoldDB" id="A0A9K3LWR9"/>
<dbReference type="CDD" id="cd17657">
    <property type="entry name" value="CDC14_N"/>
    <property type="match status" value="1"/>
</dbReference>
<accession>A0A9K3LWR9</accession>
<dbReference type="PANTHER" id="PTHR23339">
    <property type="entry name" value="TYROSINE SPECIFIC PROTEIN PHOSPHATASE AND DUAL SPECIFICITY PROTEIN PHOSPHATASE"/>
    <property type="match status" value="1"/>
</dbReference>
<dbReference type="EMBL" id="JAGRRH010000005">
    <property type="protein sequence ID" value="KAG7369983.1"/>
    <property type="molecule type" value="Genomic_DNA"/>
</dbReference>
<dbReference type="EC" id="3.1.3.48" evidence="2"/>
<evidence type="ECO:0000256" key="4">
    <source>
        <dbReference type="ARBA" id="ARBA00022801"/>
    </source>
</evidence>
<dbReference type="InterPro" id="IPR000340">
    <property type="entry name" value="Dual-sp_phosphatase_cat-dom"/>
</dbReference>
<keyword evidence="6" id="KW-0131">Cell cycle</keyword>
<feature type="region of interest" description="Disordered" evidence="7">
    <location>
        <begin position="415"/>
        <end position="508"/>
    </location>
</feature>
<comment type="caution">
    <text evidence="10">The sequence shown here is derived from an EMBL/GenBank/DDBJ whole genome shotgun (WGS) entry which is preliminary data.</text>
</comment>
<dbReference type="PROSITE" id="PS00383">
    <property type="entry name" value="TYR_PHOSPHATASE_1"/>
    <property type="match status" value="1"/>
</dbReference>